<feature type="compositionally biased region" description="Basic and acidic residues" evidence="10">
    <location>
        <begin position="497"/>
        <end position="506"/>
    </location>
</feature>
<dbReference type="PANTHER" id="PTHR24037:SF7">
    <property type="entry name" value="FLOCCULATION PROTEIN FLO11 ISOFORM X1-RELATED"/>
    <property type="match status" value="1"/>
</dbReference>
<dbReference type="PROSITE" id="PS50026">
    <property type="entry name" value="EGF_3"/>
    <property type="match status" value="1"/>
</dbReference>
<keyword evidence="2" id="KW-1003">Cell membrane</keyword>
<dbReference type="RefSeq" id="NP_001295479.1">
    <property type="nucleotide sequence ID" value="NM_001308550.1"/>
</dbReference>
<feature type="region of interest" description="Disordered" evidence="10">
    <location>
        <begin position="416"/>
        <end position="506"/>
    </location>
</feature>
<gene>
    <name evidence="15 17 18" type="primary">muc13b</name>
    <name evidence="17" type="synonym">zgc:175131</name>
</gene>
<evidence type="ECO:0000256" key="7">
    <source>
        <dbReference type="ARBA" id="ARBA00023157"/>
    </source>
</evidence>
<dbReference type="AlphaFoldDB" id="E7F116"/>
<reference evidence="17" key="6">
    <citation type="journal article" date="2015" name="Nat. Commun.">
        <title>RFX transcription factors are essential for hearing in mice.</title>
        <authorList>
            <person name="Elkon R."/>
            <person name="Milon B."/>
            <person name="Morrison L."/>
            <person name="Shah M."/>
            <person name="Vijayakumar S."/>
            <person name="Racherla M."/>
            <person name="Leitch C.C."/>
            <person name="Silipino L."/>
            <person name="Hadi S."/>
            <person name="Weiss-Gayet M."/>
            <person name="Barras E."/>
            <person name="Schmid C.D."/>
            <person name="Ait-Lounis A."/>
            <person name="Barnes A."/>
            <person name="Song Y."/>
            <person name="Eisenman D.J."/>
            <person name="Eliyahu E."/>
            <person name="Frolenkov G.I."/>
            <person name="Strome S.E."/>
            <person name="Durand B."/>
            <person name="Zaghloul N.A."/>
            <person name="Jones S.M."/>
            <person name="Reith W."/>
            <person name="Hertzano R."/>
        </authorList>
    </citation>
    <scope>NUCLEOTIDE SEQUENCE</scope>
    <source>
        <strain evidence="17">Tuebingen</strain>
    </source>
</reference>
<feature type="transmembrane region" description="Helical" evidence="11">
    <location>
        <begin position="366"/>
        <end position="390"/>
    </location>
</feature>
<evidence type="ECO:0000313" key="15">
    <source>
        <dbReference type="Ensembl" id="ENSDARP00000102897"/>
    </source>
</evidence>
<keyword evidence="6 11" id="KW-0472">Membrane</keyword>
<feature type="compositionally biased region" description="Polar residues" evidence="10">
    <location>
        <begin position="428"/>
        <end position="449"/>
    </location>
</feature>
<reference evidence="17" key="7">
    <citation type="submission" date="2025-04" db="UniProtKB">
        <authorList>
            <consortium name="RefSeq"/>
        </authorList>
    </citation>
    <scope>IDENTIFICATION</scope>
    <source>
        <strain evidence="17">Tuebingen</strain>
    </source>
</reference>
<keyword evidence="8" id="KW-0325">Glycoprotein</keyword>
<accession>A0A8M1P1E7</accession>
<keyword evidence="11" id="KW-1133">Transmembrane helix</keyword>
<dbReference type="InterPro" id="IPR000082">
    <property type="entry name" value="SEA_dom"/>
</dbReference>
<sequence>MKKALKTFLIFCLVAATTAQGSSTTTGPATTTDAAPTTQGPISSTTPSPLVTETTTTQGTSTGPVTTTNAAPTTQGPISSTTPSPIVTEAPTTQGPISSTTPSPIVTESTTTQAGSSSTASANTTSAAAGTTDTGSTTQDGTTSTAPPTTTTTPATTTQGPCASSPCIGGSTCENRFEGSFACICRPGLFYDENDGCIRRKVFPGNFKLNEDFKKEMADTTSKEFKDKAQEIEDDLRESLKEVDGYIRSIVLKLSNGSIVAEVQNIFEPSSTATSEKIEESIEVSFPDSFESVTLCGAGACDSRTTKCNEQPGGGAVTCTCLDGYIKSDFSTDSCIACPSGEKAVDGKCEKCPFGFAGFNCDDSNLLIVVVVSAVLGSLLIIFMVSLIVVSCRNQKGSSSPEVDFSLSYGNKDLHKPTGVPRIPRANPESNWKSNNLEMTNSDSNQSLVTRDRPESKGRYHEYEEAPSYRTQVPPAYSGYSAARGMDNGGVQNPYFRQDDDRMHRY</sequence>
<evidence type="ECO:0000256" key="6">
    <source>
        <dbReference type="ARBA" id="ARBA00023136"/>
    </source>
</evidence>
<dbReference type="GeneTree" id="ENSGT00710000106813"/>
<dbReference type="Bgee" id="ENSDARG00000079647">
    <property type="expression patterns" value="Expressed in intestine and 13 other cell types or tissues"/>
</dbReference>
<feature type="compositionally biased region" description="Low complexity" evidence="10">
    <location>
        <begin position="109"/>
        <end position="160"/>
    </location>
</feature>
<evidence type="ECO:0000256" key="10">
    <source>
        <dbReference type="SAM" id="MobiDB-lite"/>
    </source>
</evidence>
<keyword evidence="11" id="KW-0812">Transmembrane</keyword>
<dbReference type="PhylomeDB" id="E7F116"/>
<feature type="domain" description="SEA" evidence="13">
    <location>
        <begin position="199"/>
        <end position="300"/>
    </location>
</feature>
<dbReference type="PROSITE" id="PS50024">
    <property type="entry name" value="SEA"/>
    <property type="match status" value="1"/>
</dbReference>
<dbReference type="ZFIN" id="ZDB-GENE-080220-61">
    <property type="gene designation" value="muc13b"/>
</dbReference>
<feature type="region of interest" description="Disordered" evidence="10">
    <location>
        <begin position="20"/>
        <end position="164"/>
    </location>
</feature>
<dbReference type="Gene3D" id="2.10.25.10">
    <property type="entry name" value="Laminin"/>
    <property type="match status" value="1"/>
</dbReference>
<dbReference type="InterPro" id="IPR009030">
    <property type="entry name" value="Growth_fac_rcpt_cys_sf"/>
</dbReference>
<evidence type="ECO:0000256" key="4">
    <source>
        <dbReference type="ARBA" id="ARBA00022729"/>
    </source>
</evidence>
<evidence type="ECO:0000256" key="5">
    <source>
        <dbReference type="ARBA" id="ARBA00022737"/>
    </source>
</evidence>
<keyword evidence="7" id="KW-1015">Disulfide bond</keyword>
<evidence type="ECO:0000256" key="11">
    <source>
        <dbReference type="SAM" id="Phobius"/>
    </source>
</evidence>
<reference evidence="17" key="2">
    <citation type="journal article" date="2007" name="Proc. Natl. Acad. Sci. U.S.A.">
        <title>Gel-forming mucins appeared early in metazoan evolution.</title>
        <authorList>
            <person name="Lang T."/>
            <person name="Hansson G.C."/>
            <person name="Samuelsson T."/>
        </authorList>
    </citation>
    <scope>NUCLEOTIDE SEQUENCE</scope>
    <source>
        <strain evidence="17">Tuebingen</strain>
    </source>
</reference>
<reference evidence="15 16" key="5">
    <citation type="journal article" date="2013" name="Nature">
        <title>The zebrafish reference genome sequence and its relationship to the human genome.</title>
        <authorList>
            <consortium name="Genome Reference Consortium Zebrafish"/>
            <person name="Howe K."/>
            <person name="Clark M.D."/>
            <person name="Torroja C.F."/>
            <person name="Torrance J."/>
            <person name="Berthelot C."/>
            <person name="Muffato M."/>
            <person name="Collins J.E."/>
            <person name="Humphray S."/>
            <person name="McLaren K."/>
            <person name="Matthews L."/>
            <person name="McLaren S."/>
            <person name="Sealy I."/>
            <person name="Caccamo M."/>
            <person name="Churcher C."/>
            <person name="Scott C."/>
            <person name="Barrett J.C."/>
            <person name="Koch R."/>
            <person name="Rauch G.J."/>
            <person name="White S."/>
            <person name="Chow W."/>
            <person name="Kilian B."/>
            <person name="Quintais L.T."/>
            <person name="Guerra-Assuncao J.A."/>
            <person name="Zhou Y."/>
            <person name="Gu Y."/>
            <person name="Yen J."/>
            <person name="Vogel J.H."/>
            <person name="Eyre T."/>
            <person name="Redmond S."/>
            <person name="Banerjee R."/>
            <person name="Chi J."/>
            <person name="Fu B."/>
            <person name="Langley E."/>
            <person name="Maguire S.F."/>
            <person name="Laird G.K."/>
            <person name="Lloyd D."/>
            <person name="Kenyon E."/>
            <person name="Donaldson S."/>
            <person name="Sehra H."/>
            <person name="Almeida-King J."/>
            <person name="Loveland J."/>
            <person name="Trevanion S."/>
            <person name="Jones M."/>
            <person name="Quail M."/>
            <person name="Willey D."/>
            <person name="Hunt A."/>
            <person name="Burton J."/>
            <person name="Sims S."/>
            <person name="McLay K."/>
            <person name="Plumb B."/>
            <person name="Davis J."/>
            <person name="Clee C."/>
            <person name="Oliver K."/>
            <person name="Clark R."/>
            <person name="Riddle C."/>
            <person name="Elliot D."/>
            <person name="Eliott D."/>
            <person name="Threadgold G."/>
            <person name="Harden G."/>
            <person name="Ware D."/>
            <person name="Begum S."/>
            <person name="Mortimore B."/>
            <person name="Mortimer B."/>
            <person name="Kerry G."/>
            <person name="Heath P."/>
            <person name="Phillimore B."/>
            <person name="Tracey A."/>
            <person name="Corby N."/>
            <person name="Dunn M."/>
            <person name="Johnson C."/>
            <person name="Wood J."/>
            <person name="Clark S."/>
            <person name="Pelan S."/>
            <person name="Griffiths G."/>
            <person name="Smith M."/>
            <person name="Glithero R."/>
            <person name="Howden P."/>
            <person name="Barker N."/>
            <person name="Lloyd C."/>
            <person name="Stevens C."/>
            <person name="Harley J."/>
            <person name="Holt K."/>
            <person name="Panagiotidis G."/>
            <person name="Lovell J."/>
            <person name="Beasley H."/>
            <person name="Henderson C."/>
            <person name="Gordon D."/>
            <person name="Auger K."/>
            <person name="Wright D."/>
            <person name="Collins J."/>
            <person name="Raisen C."/>
            <person name="Dyer L."/>
            <person name="Leung K."/>
            <person name="Robertson L."/>
            <person name="Ambridge K."/>
            <person name="Leongamornlert D."/>
            <person name="McGuire S."/>
            <person name="Gilderthorp R."/>
            <person name="Griffiths C."/>
            <person name="Manthravadi D."/>
            <person name="Nichol S."/>
            <person name="Barker G."/>
            <person name="Whitehead S."/>
            <person name="Kay M."/>
            <person name="Brown J."/>
            <person name="Murnane C."/>
            <person name="Gray E."/>
            <person name="Humphries M."/>
            <person name="Sycamore N."/>
            <person name="Barker D."/>
            <person name="Saunders D."/>
            <person name="Wallis J."/>
            <person name="Babbage A."/>
            <person name="Hammond S."/>
            <person name="Mashreghi-Mohammadi M."/>
            <person name="Barr L."/>
            <person name="Martin S."/>
            <person name="Wray P."/>
            <person name="Ellington A."/>
            <person name="Matthews N."/>
            <person name="Ellwood M."/>
            <person name="Woodmansey R."/>
            <person name="Clark G."/>
            <person name="Cooper J."/>
            <person name="Cooper J."/>
            <person name="Tromans A."/>
            <person name="Grafham D."/>
            <person name="Skuce C."/>
            <person name="Pandian R."/>
            <person name="Andrews R."/>
            <person name="Harrison E."/>
            <person name="Kimberley A."/>
            <person name="Garnett J."/>
            <person name="Fosker N."/>
            <person name="Hall R."/>
            <person name="Garner P."/>
            <person name="Kelly D."/>
            <person name="Bird C."/>
            <person name="Palmer S."/>
            <person name="Gehring I."/>
            <person name="Berger A."/>
            <person name="Dooley C.M."/>
            <person name="Ersan-Urun Z."/>
            <person name="Eser C."/>
            <person name="Geiger H."/>
            <person name="Geisler M."/>
            <person name="Karotki L."/>
            <person name="Kirn A."/>
            <person name="Konantz J."/>
            <person name="Konantz M."/>
            <person name="Oberlander M."/>
            <person name="Rudolph-Geiger S."/>
            <person name="Teucke M."/>
            <person name="Lanz C."/>
            <person name="Raddatz G."/>
            <person name="Osoegawa K."/>
            <person name="Zhu B."/>
            <person name="Rapp A."/>
            <person name="Widaa S."/>
            <person name="Langford C."/>
            <person name="Yang F."/>
            <person name="Schuster S.C."/>
            <person name="Carter N.P."/>
            <person name="Harrow J."/>
            <person name="Ning Z."/>
            <person name="Herrero J."/>
            <person name="Searle S.M."/>
            <person name="Enright A."/>
            <person name="Geisler R."/>
            <person name="Plasterk R.H."/>
            <person name="Lee C."/>
            <person name="Westerfield M."/>
            <person name="de Jong P.J."/>
            <person name="Zon L.I."/>
            <person name="Postlethwait J.H."/>
            <person name="Nusslein-Volhard C."/>
            <person name="Hubbard T.J."/>
            <person name="Roest Crollius H."/>
            <person name="Rogers J."/>
            <person name="Stemple D.L."/>
        </authorList>
    </citation>
    <scope>NUCLEOTIDE SEQUENCE [LARGE SCALE GENOMIC DNA]</scope>
    <source>
        <strain evidence="15">Tuebingen</strain>
    </source>
</reference>
<evidence type="ECO:0000256" key="2">
    <source>
        <dbReference type="ARBA" id="ARBA00022475"/>
    </source>
</evidence>
<dbReference type="KEGG" id="dre:799648"/>
<reference evidence="15" key="4">
    <citation type="submission" date="2011-04" db="UniProtKB">
        <authorList>
            <consortium name="Ensembl"/>
        </authorList>
    </citation>
    <scope>IDENTIFICATION</scope>
    <source>
        <strain evidence="15">Tuebingen</strain>
    </source>
</reference>
<feature type="compositionally biased region" description="Low complexity" evidence="10">
    <location>
        <begin position="20"/>
        <end position="68"/>
    </location>
</feature>
<dbReference type="PANTHER" id="PTHR24037">
    <property type="entry name" value="HEART DEVELOPMENT PROTEIN WITH EGF-LIKE DOMAINS 1"/>
    <property type="match status" value="1"/>
</dbReference>
<dbReference type="Pfam" id="PF01390">
    <property type="entry name" value="SEA"/>
    <property type="match status" value="1"/>
</dbReference>
<dbReference type="InterPro" id="IPR036364">
    <property type="entry name" value="SEA_dom_sf"/>
</dbReference>
<keyword evidence="5" id="KW-0677">Repeat</keyword>
<feature type="signal peptide" evidence="12">
    <location>
        <begin position="1"/>
        <end position="19"/>
    </location>
</feature>
<dbReference type="Proteomes" id="UP000000437">
    <property type="component" value="Chromosome 12"/>
</dbReference>
<dbReference type="Ensembl" id="ENSDART00000114174.5">
    <property type="protein sequence ID" value="ENSDARP00000102897.2"/>
    <property type="gene ID" value="ENSDARG00000079647.5"/>
</dbReference>
<proteinExistence type="predicted"/>
<dbReference type="STRING" id="7955.ENSDARP00000102897"/>
<dbReference type="AGR" id="ZFIN:ZDB-GENE-080220-61"/>
<accession>E7F116</accession>
<dbReference type="EMBL" id="CR752646">
    <property type="status" value="NOT_ANNOTATED_CDS"/>
    <property type="molecule type" value="Genomic_DNA"/>
</dbReference>
<feature type="chain" id="PRO_5035035348" evidence="12 17">
    <location>
        <begin position="20"/>
        <end position="506"/>
    </location>
</feature>
<comment type="caution">
    <text evidence="9">Lacks conserved residue(s) required for the propagation of feature annotation.</text>
</comment>
<evidence type="ECO:0000259" key="13">
    <source>
        <dbReference type="PROSITE" id="PS50024"/>
    </source>
</evidence>
<organism evidence="15">
    <name type="scientific">Danio rerio</name>
    <name type="common">Zebrafish</name>
    <name type="synonym">Brachydanio rerio</name>
    <dbReference type="NCBI Taxonomy" id="7955"/>
    <lineage>
        <taxon>Eukaryota</taxon>
        <taxon>Metazoa</taxon>
        <taxon>Chordata</taxon>
        <taxon>Craniata</taxon>
        <taxon>Vertebrata</taxon>
        <taxon>Euteleostomi</taxon>
        <taxon>Actinopterygii</taxon>
        <taxon>Neopterygii</taxon>
        <taxon>Teleostei</taxon>
        <taxon>Ostariophysi</taxon>
        <taxon>Cypriniformes</taxon>
        <taxon>Danionidae</taxon>
        <taxon>Danioninae</taxon>
        <taxon>Danio</taxon>
    </lineage>
</organism>
<dbReference type="Gene3D" id="3.30.70.960">
    <property type="entry name" value="SEA domain"/>
    <property type="match status" value="1"/>
</dbReference>
<evidence type="ECO:0000313" key="17">
    <source>
        <dbReference type="RefSeq" id="NP_001295479.1"/>
    </source>
</evidence>
<feature type="domain" description="EGF-like" evidence="14">
    <location>
        <begin position="158"/>
        <end position="195"/>
    </location>
</feature>
<dbReference type="OrthoDB" id="8938333at2759"/>
<dbReference type="eggNOG" id="ENOG502S3PG">
    <property type="taxonomic scope" value="Eukaryota"/>
</dbReference>
<feature type="compositionally biased region" description="Polar residues" evidence="10">
    <location>
        <begin position="69"/>
        <end position="108"/>
    </location>
</feature>
<evidence type="ECO:0000313" key="18">
    <source>
        <dbReference type="ZFIN" id="ZDB-GENE-080220-61"/>
    </source>
</evidence>
<dbReference type="CDD" id="cd00054">
    <property type="entry name" value="EGF_CA"/>
    <property type="match status" value="1"/>
</dbReference>
<keyword evidence="16" id="KW-1185">Reference proteome</keyword>
<evidence type="ECO:0000259" key="14">
    <source>
        <dbReference type="PROSITE" id="PS50026"/>
    </source>
</evidence>
<evidence type="ECO:0000256" key="1">
    <source>
        <dbReference type="ARBA" id="ARBA00004236"/>
    </source>
</evidence>
<dbReference type="SUPFAM" id="SSF57184">
    <property type="entry name" value="Growth factor receptor domain"/>
    <property type="match status" value="1"/>
</dbReference>
<dbReference type="GO" id="GO:0005886">
    <property type="term" value="C:plasma membrane"/>
    <property type="evidence" value="ECO:0007669"/>
    <property type="project" value="UniProtKB-SubCell"/>
</dbReference>
<dbReference type="HOGENOM" id="CLU_034295_0_0_1"/>
<keyword evidence="4 12" id="KW-0732">Signal</keyword>
<feature type="compositionally biased region" description="Basic and acidic residues" evidence="10">
    <location>
        <begin position="450"/>
        <end position="464"/>
    </location>
</feature>
<dbReference type="SMR" id="E7F116"/>
<evidence type="ECO:0000256" key="12">
    <source>
        <dbReference type="SAM" id="SignalP"/>
    </source>
</evidence>
<dbReference type="SMART" id="SM00181">
    <property type="entry name" value="EGF"/>
    <property type="match status" value="2"/>
</dbReference>
<evidence type="ECO:0000256" key="8">
    <source>
        <dbReference type="ARBA" id="ARBA00023180"/>
    </source>
</evidence>
<reference evidence="17" key="3">
    <citation type="journal article" date="2010" name="Physiol. Genomics">
        <title>Chronic reduction in cardiac output induces hypoxic signaling in larval zebrafish even at a time when convective oxygen transport is not required.</title>
        <authorList>
            <person name="Kopp R."/>
            <person name="Schwerte T."/>
            <person name="Egg M."/>
            <person name="Sandbichler A.M."/>
            <person name="Egger B."/>
            <person name="Pelster B."/>
        </authorList>
    </citation>
    <scope>NUCLEOTIDE SEQUENCE</scope>
    <source>
        <strain evidence="17">Tuebingen</strain>
    </source>
</reference>
<dbReference type="SUPFAM" id="SSF82671">
    <property type="entry name" value="SEA domain"/>
    <property type="match status" value="1"/>
</dbReference>
<evidence type="ECO:0000313" key="16">
    <source>
        <dbReference type="Proteomes" id="UP000000437"/>
    </source>
</evidence>
<reference evidence="17" key="1">
    <citation type="journal article" date="2006" name="BMC Genomics">
        <title>An inventory of mucin genes in the chicken genome shows that the mucin domain of Muc13 is encoded by multiple exons and that ovomucin is part of a locus of related gel-forming mucins.</title>
        <authorList>
            <person name="Lang T."/>
            <person name="Hansson G.C."/>
            <person name="Samuelsson T."/>
        </authorList>
    </citation>
    <scope>NUCLEOTIDE SEQUENCE</scope>
    <source>
        <strain evidence="17">Tuebingen</strain>
    </source>
</reference>
<evidence type="ECO:0000256" key="3">
    <source>
        <dbReference type="ARBA" id="ARBA00022536"/>
    </source>
</evidence>
<protein>
    <submittedName>
        <fullName evidence="15">Mucin 13b, cell surface-associated</fullName>
    </submittedName>
    <submittedName>
        <fullName evidence="17">Mucin-13b precursor</fullName>
    </submittedName>
</protein>
<dbReference type="InterPro" id="IPR000742">
    <property type="entry name" value="EGF"/>
</dbReference>
<dbReference type="OMA" id="HKQCLIK"/>
<dbReference type="GeneID" id="799648"/>
<keyword evidence="3 9" id="KW-0245">EGF-like domain</keyword>
<name>E7F116_DANRE</name>
<dbReference type="PaxDb" id="7955-ENSDARP00000102897"/>
<comment type="subcellular location">
    <subcellularLocation>
        <location evidence="1">Cell membrane</location>
    </subcellularLocation>
</comment>
<evidence type="ECO:0000256" key="9">
    <source>
        <dbReference type="PROSITE-ProRule" id="PRU00076"/>
    </source>
</evidence>
<dbReference type="CTD" id="799648"/>